<feature type="transmembrane region" description="Helical" evidence="7">
    <location>
        <begin position="85"/>
        <end position="106"/>
    </location>
</feature>
<dbReference type="InterPro" id="IPR011701">
    <property type="entry name" value="MFS"/>
</dbReference>
<dbReference type="PANTHER" id="PTHR23513">
    <property type="entry name" value="INTEGRAL MEMBRANE EFFLUX PROTEIN-RELATED"/>
    <property type="match status" value="1"/>
</dbReference>
<dbReference type="Proteomes" id="UP001589894">
    <property type="component" value="Unassembled WGS sequence"/>
</dbReference>
<evidence type="ECO:0000256" key="4">
    <source>
        <dbReference type="ARBA" id="ARBA00022989"/>
    </source>
</evidence>
<dbReference type="Pfam" id="PF07690">
    <property type="entry name" value="MFS_1"/>
    <property type="match status" value="1"/>
</dbReference>
<dbReference type="Gene3D" id="1.20.1250.20">
    <property type="entry name" value="MFS general substrate transporter like domains"/>
    <property type="match status" value="1"/>
</dbReference>
<name>A0ABV6NUY4_9ACTN</name>
<feature type="transmembrane region" description="Helical" evidence="7">
    <location>
        <begin position="153"/>
        <end position="171"/>
    </location>
</feature>
<feature type="region of interest" description="Disordered" evidence="6">
    <location>
        <begin position="450"/>
        <end position="495"/>
    </location>
</feature>
<keyword evidence="10" id="KW-1185">Reference proteome</keyword>
<keyword evidence="2" id="KW-1003">Cell membrane</keyword>
<sequence length="495" mass="47841">MQTVTAVPGSAHPGRLGRRGIRLLTAATVARLADEAAGVGVVLYVIARTADPRLAGLVVSAFALPTLVTGPVLGAVLDRLRRKRVLFLANQLVLAAALIGVLLLAGRAPGGALIGLGLLAGSTAPLLTGGFSSLVPLVVPAAALPRANAADSASYNVAGLAGPALVAAVAGSAGAGAALAGTAGLAAAAVLLVLAAPTGPRRPAPGPAPATDGPAPATDGPAPATDGPAPATDGAPPAGAAGRERLGPALVDGVRLLVRAPLLRAATIATTVAHAVSGLLPVTVPLLAIQLGQPAARGGWLLTALSAGALAGALVSARLLRRFTPAGVLMAALVGYGLSLTAVAGAPSLAVALPLAVLAGLCDGPVFAATLAIRQSSVPPHRYAQLAATAASVKTGGYALGAASTGVLAAHLSARQLILVVAAGQLVALLPFAPLGRRRAVVPTDRAVLTDPAVPTDPAVETDPGGPTAPRLPAGPVSGPGGGRRAAVGCGRPPR</sequence>
<feature type="transmembrane region" description="Helical" evidence="7">
    <location>
        <begin position="112"/>
        <end position="141"/>
    </location>
</feature>
<feature type="transmembrane region" description="Helical" evidence="7">
    <location>
        <begin position="416"/>
        <end position="436"/>
    </location>
</feature>
<dbReference type="InterPro" id="IPR020846">
    <property type="entry name" value="MFS_dom"/>
</dbReference>
<keyword evidence="4 7" id="KW-1133">Transmembrane helix</keyword>
<evidence type="ECO:0000256" key="3">
    <source>
        <dbReference type="ARBA" id="ARBA00022692"/>
    </source>
</evidence>
<protein>
    <submittedName>
        <fullName evidence="9">MFS transporter</fullName>
    </submittedName>
</protein>
<evidence type="ECO:0000256" key="7">
    <source>
        <dbReference type="SAM" id="Phobius"/>
    </source>
</evidence>
<reference evidence="9 10" key="1">
    <citation type="submission" date="2024-09" db="EMBL/GenBank/DDBJ databases">
        <authorList>
            <person name="Sun Q."/>
            <person name="Mori K."/>
        </authorList>
    </citation>
    <scope>NUCLEOTIDE SEQUENCE [LARGE SCALE GENOMIC DNA]</scope>
    <source>
        <strain evidence="9 10">TBRC 2205</strain>
    </source>
</reference>
<feature type="compositionally biased region" description="Low complexity" evidence="6">
    <location>
        <begin position="209"/>
        <end position="241"/>
    </location>
</feature>
<evidence type="ECO:0000313" key="9">
    <source>
        <dbReference type="EMBL" id="MFC0564599.1"/>
    </source>
</evidence>
<feature type="transmembrane region" description="Helical" evidence="7">
    <location>
        <begin position="265"/>
        <end position="288"/>
    </location>
</feature>
<feature type="compositionally biased region" description="Low complexity" evidence="6">
    <location>
        <begin position="485"/>
        <end position="495"/>
    </location>
</feature>
<evidence type="ECO:0000256" key="1">
    <source>
        <dbReference type="ARBA" id="ARBA00004651"/>
    </source>
</evidence>
<dbReference type="SUPFAM" id="SSF103473">
    <property type="entry name" value="MFS general substrate transporter"/>
    <property type="match status" value="1"/>
</dbReference>
<feature type="transmembrane region" description="Helical" evidence="7">
    <location>
        <begin position="53"/>
        <end position="73"/>
    </location>
</feature>
<feature type="domain" description="Major facilitator superfamily (MFS) profile" evidence="8">
    <location>
        <begin position="262"/>
        <end position="495"/>
    </location>
</feature>
<feature type="transmembrane region" description="Helical" evidence="7">
    <location>
        <begin position="300"/>
        <end position="320"/>
    </location>
</feature>
<gene>
    <name evidence="9" type="ORF">ACFFHU_10685</name>
</gene>
<dbReference type="PANTHER" id="PTHR23513:SF11">
    <property type="entry name" value="STAPHYLOFERRIN A TRANSPORTER"/>
    <property type="match status" value="1"/>
</dbReference>
<proteinExistence type="predicted"/>
<evidence type="ECO:0000256" key="5">
    <source>
        <dbReference type="ARBA" id="ARBA00023136"/>
    </source>
</evidence>
<evidence type="ECO:0000256" key="2">
    <source>
        <dbReference type="ARBA" id="ARBA00022475"/>
    </source>
</evidence>
<accession>A0ABV6NUY4</accession>
<dbReference type="InterPro" id="IPR036259">
    <property type="entry name" value="MFS_trans_sf"/>
</dbReference>
<evidence type="ECO:0000313" key="10">
    <source>
        <dbReference type="Proteomes" id="UP001589894"/>
    </source>
</evidence>
<feature type="transmembrane region" description="Helical" evidence="7">
    <location>
        <begin position="327"/>
        <end position="346"/>
    </location>
</feature>
<organism evidence="9 10">
    <name type="scientific">Plantactinospora siamensis</name>
    <dbReference type="NCBI Taxonomy" id="555372"/>
    <lineage>
        <taxon>Bacteria</taxon>
        <taxon>Bacillati</taxon>
        <taxon>Actinomycetota</taxon>
        <taxon>Actinomycetes</taxon>
        <taxon>Micromonosporales</taxon>
        <taxon>Micromonosporaceae</taxon>
        <taxon>Plantactinospora</taxon>
    </lineage>
</organism>
<keyword evidence="3 7" id="KW-0812">Transmembrane</keyword>
<feature type="transmembrane region" description="Helical" evidence="7">
    <location>
        <begin position="352"/>
        <end position="374"/>
    </location>
</feature>
<dbReference type="PROSITE" id="PS50850">
    <property type="entry name" value="MFS"/>
    <property type="match status" value="1"/>
</dbReference>
<keyword evidence="5 7" id="KW-0472">Membrane</keyword>
<feature type="region of interest" description="Disordered" evidence="6">
    <location>
        <begin position="201"/>
        <end position="242"/>
    </location>
</feature>
<dbReference type="RefSeq" id="WP_377337741.1">
    <property type="nucleotide sequence ID" value="NZ_JBHLUE010000007.1"/>
</dbReference>
<dbReference type="EMBL" id="JBHLUE010000007">
    <property type="protein sequence ID" value="MFC0564599.1"/>
    <property type="molecule type" value="Genomic_DNA"/>
</dbReference>
<evidence type="ECO:0000256" key="6">
    <source>
        <dbReference type="SAM" id="MobiDB-lite"/>
    </source>
</evidence>
<feature type="transmembrane region" description="Helical" evidence="7">
    <location>
        <begin position="386"/>
        <end position="410"/>
    </location>
</feature>
<evidence type="ECO:0000259" key="8">
    <source>
        <dbReference type="PROSITE" id="PS50850"/>
    </source>
</evidence>
<comment type="subcellular location">
    <subcellularLocation>
        <location evidence="1">Cell membrane</location>
        <topology evidence="1">Multi-pass membrane protein</topology>
    </subcellularLocation>
</comment>
<feature type="transmembrane region" description="Helical" evidence="7">
    <location>
        <begin position="177"/>
        <end position="196"/>
    </location>
</feature>
<comment type="caution">
    <text evidence="9">The sequence shown here is derived from an EMBL/GenBank/DDBJ whole genome shotgun (WGS) entry which is preliminary data.</text>
</comment>